<dbReference type="Pfam" id="PF00571">
    <property type="entry name" value="CBS"/>
    <property type="match status" value="1"/>
</dbReference>
<evidence type="ECO:0000256" key="6">
    <source>
        <dbReference type="ARBA" id="ARBA00023136"/>
    </source>
</evidence>
<organism evidence="10 11">
    <name type="scientific">Caldimicrobium thiodismutans</name>
    <dbReference type="NCBI Taxonomy" id="1653476"/>
    <lineage>
        <taxon>Bacteria</taxon>
        <taxon>Pseudomonadati</taxon>
        <taxon>Thermodesulfobacteriota</taxon>
        <taxon>Thermodesulfobacteria</taxon>
        <taxon>Thermodesulfobacteriales</taxon>
        <taxon>Thermodesulfobacteriaceae</taxon>
        <taxon>Caldimicrobium</taxon>
    </lineage>
</organism>
<comment type="subcellular location">
    <subcellularLocation>
        <location evidence="1">Membrane</location>
        <topology evidence="1">Multi-pass membrane protein</topology>
    </subcellularLocation>
</comment>
<dbReference type="KEGG" id="cthi:THC_0393"/>
<dbReference type="InterPro" id="IPR036318">
    <property type="entry name" value="FAD-bd_PCMH-like_sf"/>
</dbReference>
<evidence type="ECO:0000256" key="7">
    <source>
        <dbReference type="PROSITE-ProRule" id="PRU00703"/>
    </source>
</evidence>
<dbReference type="InterPro" id="IPR000644">
    <property type="entry name" value="CBS_dom"/>
</dbReference>
<dbReference type="PANTHER" id="PTHR22777:SF17">
    <property type="entry name" value="UPF0053 PROTEIN SLL0260"/>
    <property type="match status" value="1"/>
</dbReference>
<dbReference type="STRING" id="1653476.THC_0393"/>
<feature type="transmembrane region" description="Helical" evidence="8">
    <location>
        <begin position="127"/>
        <end position="147"/>
    </location>
</feature>
<proteinExistence type="predicted"/>
<evidence type="ECO:0000259" key="9">
    <source>
        <dbReference type="PROSITE" id="PS51371"/>
    </source>
</evidence>
<dbReference type="PROSITE" id="PS51371">
    <property type="entry name" value="CBS"/>
    <property type="match status" value="1"/>
</dbReference>
<dbReference type="Gene3D" id="3.10.580.10">
    <property type="entry name" value="CBS-domain"/>
    <property type="match status" value="1"/>
</dbReference>
<reference evidence="11" key="2">
    <citation type="journal article" date="2016" name="Int. J. Syst. Evol. Microbiol.">
        <title>Caldimicrobium thiodismutans sp. nov., a sulfur-disproportionating bacterium isolated from a hot spring.</title>
        <authorList>
            <person name="Kojima H."/>
            <person name="Umezawa K."/>
            <person name="Fukui M."/>
        </authorList>
    </citation>
    <scope>NUCLEOTIDE SEQUENCE [LARGE SCALE GENOMIC DNA]</scope>
    <source>
        <strain evidence="11">TF1</strain>
    </source>
</reference>
<sequence length="420" mass="49004">MAEIYLFLALLGLLFSMLLSASEASIFSLSRMDLASLQSLGLKERYLKMLQNPDQLLFALLSGNELADYFASFSFAGAITLLFSEEIRTPAFFIYALISFWLADFFPKVLGFRLRATLVLKIIPLTYFFYLLLLPVRGLIYKIYLLIEQFIPQWEKDTEKETFTPVEQIILHSLELAYQEKKISETEKEFIYGLFLSEKIPVSAIMTPRSEIIAFKDQPLTIEFMEKLRIYPYNKFPIYKESLDEVIGILYVKDILKTFKPSSFETKYLSELVRPAYFIPENFKVRDLLFEFQKRHQKIALVVDEYGTLKGLISLEDILEELFGEILSEKEKPVQSLQKLSEDRYLLSGRALLDEVKEELNLILDEEFEDLKTVNGFILALFKGIPKEGERASYKNWEFIIQKIRGRKILFVEAVRKRNV</sequence>
<dbReference type="AlphaFoldDB" id="A0A0U5BVY4"/>
<dbReference type="InterPro" id="IPR005170">
    <property type="entry name" value="Transptr-assoc_dom"/>
</dbReference>
<evidence type="ECO:0000256" key="8">
    <source>
        <dbReference type="SAM" id="Phobius"/>
    </source>
</evidence>
<dbReference type="SMART" id="SM01091">
    <property type="entry name" value="CorC_HlyC"/>
    <property type="match status" value="1"/>
</dbReference>
<reference evidence="10 11" key="1">
    <citation type="journal article" date="2016" name="Int. J. Syst. Evol. Microbiol.">
        <title>Caldimicrobium thiodismutans sp. nov., a sulfur-disproportionating bacterium isolated from a hot spring, and emended description of the genus Caldimicrobium.</title>
        <authorList>
            <person name="Kojima H."/>
            <person name="Umezawa K."/>
            <person name="Fukui M."/>
        </authorList>
    </citation>
    <scope>NUCLEOTIDE SEQUENCE [LARGE SCALE GENOMIC DNA]</scope>
    <source>
        <strain evidence="10 11">TF1</strain>
    </source>
</reference>
<evidence type="ECO:0000256" key="2">
    <source>
        <dbReference type="ARBA" id="ARBA00022692"/>
    </source>
</evidence>
<dbReference type="InterPro" id="IPR002550">
    <property type="entry name" value="CNNM"/>
</dbReference>
<evidence type="ECO:0000313" key="10">
    <source>
        <dbReference type="EMBL" id="BAU22789.1"/>
    </source>
</evidence>
<dbReference type="InterPro" id="IPR016169">
    <property type="entry name" value="FAD-bd_PCMH_sub2"/>
</dbReference>
<dbReference type="GO" id="GO:0050660">
    <property type="term" value="F:flavin adenine dinucleotide binding"/>
    <property type="evidence" value="ECO:0007669"/>
    <property type="project" value="InterPro"/>
</dbReference>
<evidence type="ECO:0000256" key="1">
    <source>
        <dbReference type="ARBA" id="ARBA00004141"/>
    </source>
</evidence>
<protein>
    <recommendedName>
        <fullName evidence="9">CBS domain-containing protein</fullName>
    </recommendedName>
</protein>
<dbReference type="InterPro" id="IPR044751">
    <property type="entry name" value="Ion_transp-like_CBS"/>
</dbReference>
<keyword evidence="11" id="KW-1185">Reference proteome</keyword>
<dbReference type="GO" id="GO:0005886">
    <property type="term" value="C:plasma membrane"/>
    <property type="evidence" value="ECO:0007669"/>
    <property type="project" value="TreeGrafter"/>
</dbReference>
<dbReference type="RefSeq" id="WP_148638802.1">
    <property type="nucleotide sequence ID" value="NZ_AP014945.1"/>
</dbReference>
<keyword evidence="4 8" id="KW-1133">Transmembrane helix</keyword>
<dbReference type="PANTHER" id="PTHR22777">
    <property type="entry name" value="HEMOLYSIN-RELATED"/>
    <property type="match status" value="1"/>
</dbReference>
<dbReference type="Gene3D" id="3.30.465.10">
    <property type="match status" value="1"/>
</dbReference>
<dbReference type="SUPFAM" id="SSF54631">
    <property type="entry name" value="CBS-domain pair"/>
    <property type="match status" value="1"/>
</dbReference>
<dbReference type="CDD" id="cd04590">
    <property type="entry name" value="CBS_pair_CorC_HlyC_assoc"/>
    <property type="match status" value="1"/>
</dbReference>
<keyword evidence="5 7" id="KW-0129">CBS domain</keyword>
<dbReference type="EMBL" id="AP014945">
    <property type="protein sequence ID" value="BAU22789.1"/>
    <property type="molecule type" value="Genomic_DNA"/>
</dbReference>
<dbReference type="OrthoDB" id="9798188at2"/>
<evidence type="ECO:0000256" key="5">
    <source>
        <dbReference type="ARBA" id="ARBA00023122"/>
    </source>
</evidence>
<evidence type="ECO:0000256" key="4">
    <source>
        <dbReference type="ARBA" id="ARBA00022989"/>
    </source>
</evidence>
<keyword evidence="6 8" id="KW-0472">Membrane</keyword>
<dbReference type="Pfam" id="PF01595">
    <property type="entry name" value="CNNM"/>
    <property type="match status" value="1"/>
</dbReference>
<evidence type="ECO:0000313" key="11">
    <source>
        <dbReference type="Proteomes" id="UP000068196"/>
    </source>
</evidence>
<feature type="transmembrane region" description="Helical" evidence="8">
    <location>
        <begin position="90"/>
        <end position="107"/>
    </location>
</feature>
<accession>A0A0U5BVY4</accession>
<keyword evidence="2 8" id="KW-0812">Transmembrane</keyword>
<dbReference type="InterPro" id="IPR046342">
    <property type="entry name" value="CBS_dom_sf"/>
</dbReference>
<name>A0A0U5BVY4_9BACT</name>
<dbReference type="Pfam" id="PF03471">
    <property type="entry name" value="CorC_HlyC"/>
    <property type="match status" value="1"/>
</dbReference>
<feature type="domain" description="CBS" evidence="9">
    <location>
        <begin position="272"/>
        <end position="329"/>
    </location>
</feature>
<evidence type="ECO:0000256" key="3">
    <source>
        <dbReference type="ARBA" id="ARBA00022737"/>
    </source>
</evidence>
<dbReference type="SUPFAM" id="SSF56176">
    <property type="entry name" value="FAD-binding/transporter-associated domain-like"/>
    <property type="match status" value="1"/>
</dbReference>
<keyword evidence="3" id="KW-0677">Repeat</keyword>
<gene>
    <name evidence="10" type="ORF">THC_0393</name>
</gene>
<dbReference type="Proteomes" id="UP000068196">
    <property type="component" value="Chromosome"/>
</dbReference>